<protein>
    <submittedName>
        <fullName evidence="5">Epoxide hydrolase 4-like</fullName>
    </submittedName>
</protein>
<evidence type="ECO:0000313" key="6">
    <source>
        <dbReference type="Proteomes" id="UP000694620"/>
    </source>
</evidence>
<dbReference type="PANTHER" id="PTHR43329">
    <property type="entry name" value="EPOXIDE HYDROLASE"/>
    <property type="match status" value="1"/>
</dbReference>
<dbReference type="GeneID" id="114667788"/>
<reference evidence="5" key="1">
    <citation type="submission" date="2021-06" db="EMBL/GenBank/DDBJ databases">
        <authorList>
            <consortium name="Wellcome Sanger Institute Data Sharing"/>
        </authorList>
    </citation>
    <scope>NUCLEOTIDE SEQUENCE [LARGE SCALE GENOMIC DNA]</scope>
</reference>
<dbReference type="GeneTree" id="ENSGT00940000156233"/>
<dbReference type="InterPro" id="IPR000639">
    <property type="entry name" value="Epox_hydrolase-like"/>
</dbReference>
<keyword evidence="1" id="KW-0378">Hydrolase</keyword>
<evidence type="ECO:0000256" key="1">
    <source>
        <dbReference type="ARBA" id="ARBA00022801"/>
    </source>
</evidence>
<dbReference type="GO" id="GO:0004301">
    <property type="term" value="F:epoxide hydrolase activity"/>
    <property type="evidence" value="ECO:0007669"/>
    <property type="project" value="UniProtKB-ARBA"/>
</dbReference>
<evidence type="ECO:0000256" key="3">
    <source>
        <dbReference type="SAM" id="SignalP"/>
    </source>
</evidence>
<dbReference type="Pfam" id="PF00561">
    <property type="entry name" value="Abhydrolase_1"/>
    <property type="match status" value="1"/>
</dbReference>
<dbReference type="AlphaFoldDB" id="A0A8C4TNK3"/>
<feature type="domain" description="AB hydrolase-1" evidence="4">
    <location>
        <begin position="98"/>
        <end position="328"/>
    </location>
</feature>
<dbReference type="Ensembl" id="ENSECRT00000032675.1">
    <property type="protein sequence ID" value="ENSECRP00000031977.1"/>
    <property type="gene ID" value="ENSECRG00000021668.1"/>
</dbReference>
<keyword evidence="3" id="KW-0732">Signal</keyword>
<feature type="signal peptide" evidence="3">
    <location>
        <begin position="1"/>
        <end position="16"/>
    </location>
</feature>
<keyword evidence="6" id="KW-1185">Reference proteome</keyword>
<dbReference type="InterPro" id="IPR029058">
    <property type="entry name" value="AB_hydrolase_fold"/>
</dbReference>
<dbReference type="PRINTS" id="PR00111">
    <property type="entry name" value="ABHYDROLASE"/>
</dbReference>
<reference evidence="5" key="2">
    <citation type="submission" date="2025-08" db="UniProtKB">
        <authorList>
            <consortium name="Ensembl"/>
        </authorList>
    </citation>
    <scope>IDENTIFICATION</scope>
</reference>
<dbReference type="Proteomes" id="UP000694620">
    <property type="component" value="Chromosome 17"/>
</dbReference>
<dbReference type="Gene3D" id="3.40.50.1820">
    <property type="entry name" value="alpha/beta hydrolase"/>
    <property type="match status" value="1"/>
</dbReference>
<name>A0A8C4TNK3_ERPCA</name>
<dbReference type="RefSeq" id="XP_028679073.1">
    <property type="nucleotide sequence ID" value="XM_028823240.2"/>
</dbReference>
<accession>A0A8C4TNK3</accession>
<evidence type="ECO:0000256" key="2">
    <source>
        <dbReference type="ARBA" id="ARBA00038334"/>
    </source>
</evidence>
<comment type="similarity">
    <text evidence="2">Belongs to the AB hydrolase superfamily. Epoxide hydrolase family.</text>
</comment>
<dbReference type="SUPFAM" id="SSF53474">
    <property type="entry name" value="alpha/beta-Hydrolases"/>
    <property type="match status" value="1"/>
</dbReference>
<sequence length="363" mass="42443">MFRILAALLLLPTRVALRLVSWSYWSVTYGACSITSCMVLVGMVWRTVFNPRKTLYWRVRRKPPACLEDPSLGSHYYIQMKSSGLRFHYVTAGDRGRPLMLFLHGFLEMWYSWRYQLREFKNEYCAVAIDLRGCGDSDCPRRREDYKLGNLLEDVKDIIHTLGYRHCVLVGHDFGGMLAWHFAITYPEMVQQLVIINAPHPAFWQEYIFRHPTQLMKSSFAFFFQIPFLPEVVMTLEDFRVVKNLLTGQRFGIQNPSKRLTEQEVEAYLYSLSQQGRLTGPLNYYRNLFSSVPAKCQDVNVPCLLIWGERDMLFGMEVAKWSGAYVRNSFKFKVLPGSSRWVQQDYPDHVNTLVKTFLKQTCK</sequence>
<reference evidence="5" key="3">
    <citation type="submission" date="2025-09" db="UniProtKB">
        <authorList>
            <consortium name="Ensembl"/>
        </authorList>
    </citation>
    <scope>IDENTIFICATION</scope>
</reference>
<dbReference type="PRINTS" id="PR00412">
    <property type="entry name" value="EPOXHYDRLASE"/>
</dbReference>
<proteinExistence type="inferred from homology"/>
<dbReference type="InterPro" id="IPR000073">
    <property type="entry name" value="AB_hydrolase_1"/>
</dbReference>
<dbReference type="OrthoDB" id="408373at2759"/>
<organism evidence="5 6">
    <name type="scientific">Erpetoichthys calabaricus</name>
    <name type="common">Rope fish</name>
    <name type="synonym">Calamoichthys calabaricus</name>
    <dbReference type="NCBI Taxonomy" id="27687"/>
    <lineage>
        <taxon>Eukaryota</taxon>
        <taxon>Metazoa</taxon>
        <taxon>Chordata</taxon>
        <taxon>Craniata</taxon>
        <taxon>Vertebrata</taxon>
        <taxon>Euteleostomi</taxon>
        <taxon>Actinopterygii</taxon>
        <taxon>Polypteriformes</taxon>
        <taxon>Polypteridae</taxon>
        <taxon>Erpetoichthys</taxon>
    </lineage>
</organism>
<gene>
    <name evidence="5" type="primary">LOC114667788</name>
</gene>
<evidence type="ECO:0000313" key="5">
    <source>
        <dbReference type="Ensembl" id="ENSECRP00000031977.1"/>
    </source>
</evidence>
<feature type="chain" id="PRO_5034912182" evidence="3">
    <location>
        <begin position="17"/>
        <end position="363"/>
    </location>
</feature>
<evidence type="ECO:0000259" key="4">
    <source>
        <dbReference type="Pfam" id="PF00561"/>
    </source>
</evidence>